<name>A0A1I8FEB9_9PLAT</name>
<dbReference type="WBParaSite" id="maker-unitig_31319-snap-gene-0.1-mRNA-1">
    <property type="protein sequence ID" value="maker-unitig_31319-snap-gene-0.1-mRNA-1"/>
    <property type="gene ID" value="maker-unitig_31319-snap-gene-0.1"/>
</dbReference>
<evidence type="ECO:0000313" key="2">
    <source>
        <dbReference type="WBParaSite" id="maker-unitig_31319-snap-gene-0.1-mRNA-1"/>
    </source>
</evidence>
<protein>
    <submittedName>
        <fullName evidence="2">Pecanex-like protein</fullName>
    </submittedName>
</protein>
<proteinExistence type="predicted"/>
<reference evidence="2" key="1">
    <citation type="submission" date="2016-11" db="UniProtKB">
        <authorList>
            <consortium name="WormBaseParasite"/>
        </authorList>
    </citation>
    <scope>IDENTIFICATION</scope>
</reference>
<keyword evidence="1" id="KW-1185">Reference proteome</keyword>
<dbReference type="AlphaFoldDB" id="A0A1I8FEB9"/>
<accession>A0A1I8FEB9</accession>
<evidence type="ECO:0000313" key="1">
    <source>
        <dbReference type="Proteomes" id="UP000095280"/>
    </source>
</evidence>
<organism evidence="1 2">
    <name type="scientific">Macrostomum lignano</name>
    <dbReference type="NCBI Taxonomy" id="282301"/>
    <lineage>
        <taxon>Eukaryota</taxon>
        <taxon>Metazoa</taxon>
        <taxon>Spiralia</taxon>
        <taxon>Lophotrochozoa</taxon>
        <taxon>Platyhelminthes</taxon>
        <taxon>Rhabditophora</taxon>
        <taxon>Macrostomorpha</taxon>
        <taxon>Macrostomida</taxon>
        <taxon>Macrostomidae</taxon>
        <taxon>Macrostomum</taxon>
    </lineage>
</organism>
<dbReference type="Proteomes" id="UP000095280">
    <property type="component" value="Unplaced"/>
</dbReference>
<sequence length="92" mass="9970">LYAEDIDSMLTRWTKCINSAGNYIEKASVPTEDDPSSHHCRFRDRAAAATTTVASVPGQHNASAYVVVRLLGAKSTTTTVRAWRLLGSKTSS</sequence>